<protein>
    <recommendedName>
        <fullName evidence="5">Abortive phage infection protein</fullName>
    </recommendedName>
</protein>
<dbReference type="Proteomes" id="UP000266292">
    <property type="component" value="Chromosome"/>
</dbReference>
<dbReference type="InterPro" id="IPR055101">
    <property type="entry name" value="AIPR_N"/>
</dbReference>
<sequence length="678" mass="78153">MQLQEFAVEFLESSLITVDEEKISQEDSITNDILEYVVDSGEVIAGELCHYKVRGIKVNAWNYDEESQTIDLFITIFKSDARLHKVNDREVEDAFQKALNFFWSARDGRLSGKVDESDTVVFDLVQIIEQSRNSVKNVRFFVLTNGQTSADIVPEAKEENGVYLDFQLWDIERVYQQYLIRSGKQKIEIDFINDFNFKLKCLQMDPVSDKVDAYLTIMPANILAEIYKKYRQGLLEKNVRTFLQFKVKVNQGIRETIRGGADMFFSYNNGISTTADKIDIEYEGNAAYITRIENLQVVNGGQTTASIFATSTEKGSDLSKAFVQMKVSVVKHEDEIDKIVPRISRFANSQTAIKDSDFYSNSDYHVAIENFSRSEWVPAKTGGKATNKWFYERTRGQYLDERAKRTTKKEVGIFDREYPKQKKFTKTDLAKYEMSWRQRPYDVSKGAENNFKIFMKESDSDKVVISKQDYHYLVAKAILFKQIDRIVMRRNLGGYKANMVSYLISWLSYKTNRKLNLDKIWENQAISEQLHQVVDQMINIVWKHINAPYKAGMNIGEWCKKQECWLTLKDKFIDLGPLGEELISQSVSNVEACLEVVNLSPQDARILNEAAEVHSAVWFAISKWAKENNMFTPFDRKLVYNLGVLANRKTSFSPKQAKNGLRILKSAKDNGFQQAEAS</sequence>
<evidence type="ECO:0008006" key="5">
    <source>
        <dbReference type="Google" id="ProtNLM"/>
    </source>
</evidence>
<feature type="domain" description="Abortive phage infection protein C-terminal" evidence="1">
    <location>
        <begin position="235"/>
        <end position="548"/>
    </location>
</feature>
<dbReference type="InterPro" id="IPR018891">
    <property type="entry name" value="AIPR_C"/>
</dbReference>
<dbReference type="STRING" id="709015.GCA_000472485_02376"/>
<gene>
    <name evidence="3" type="ORF">CA264_11740</name>
</gene>
<feature type="domain" description="Abortive infection phage resistance protein N-terminal" evidence="2">
    <location>
        <begin position="30"/>
        <end position="176"/>
    </location>
</feature>
<evidence type="ECO:0000259" key="2">
    <source>
        <dbReference type="Pfam" id="PF22879"/>
    </source>
</evidence>
<reference evidence="4" key="1">
    <citation type="submission" date="2017-05" db="EMBL/GenBank/DDBJ databases">
        <authorList>
            <person name="Ray J."/>
            <person name="Price M."/>
            <person name="Deutschbauer A."/>
        </authorList>
    </citation>
    <scope>NUCLEOTIDE SEQUENCE [LARGE SCALE GENOMIC DNA]</scope>
    <source>
        <strain evidence="4">DSM 19842</strain>
    </source>
</reference>
<accession>A0A1X9YT62</accession>
<dbReference type="RefSeq" id="WP_025607378.1">
    <property type="nucleotide sequence ID" value="NZ_CP021235.1"/>
</dbReference>
<dbReference type="AlphaFoldDB" id="A0A1X9YT62"/>
<evidence type="ECO:0000259" key="1">
    <source>
        <dbReference type="Pfam" id="PF10592"/>
    </source>
</evidence>
<dbReference type="KEGG" id="pact:CA264_11740"/>
<proteinExistence type="predicted"/>
<organism evidence="3 4">
    <name type="scientific">Pontibacter actiniarum</name>
    <dbReference type="NCBI Taxonomy" id="323450"/>
    <lineage>
        <taxon>Bacteria</taxon>
        <taxon>Pseudomonadati</taxon>
        <taxon>Bacteroidota</taxon>
        <taxon>Cytophagia</taxon>
        <taxon>Cytophagales</taxon>
        <taxon>Hymenobacteraceae</taxon>
        <taxon>Pontibacter</taxon>
    </lineage>
</organism>
<evidence type="ECO:0000313" key="3">
    <source>
        <dbReference type="EMBL" id="ARS36053.1"/>
    </source>
</evidence>
<dbReference type="EMBL" id="CP021235">
    <property type="protein sequence ID" value="ARS36053.1"/>
    <property type="molecule type" value="Genomic_DNA"/>
</dbReference>
<keyword evidence="4" id="KW-1185">Reference proteome</keyword>
<dbReference type="OrthoDB" id="9806213at2"/>
<evidence type="ECO:0000313" key="4">
    <source>
        <dbReference type="Proteomes" id="UP000266292"/>
    </source>
</evidence>
<dbReference type="Pfam" id="PF22879">
    <property type="entry name" value="AIPR_N"/>
    <property type="match status" value="1"/>
</dbReference>
<dbReference type="Pfam" id="PF10592">
    <property type="entry name" value="AIPR"/>
    <property type="match status" value="1"/>
</dbReference>
<name>A0A1X9YT62_9BACT</name>